<feature type="transmembrane region" description="Helical" evidence="1">
    <location>
        <begin position="131"/>
        <end position="152"/>
    </location>
</feature>
<feature type="transmembrane region" description="Helical" evidence="1">
    <location>
        <begin position="75"/>
        <end position="94"/>
    </location>
</feature>
<evidence type="ECO:0000256" key="1">
    <source>
        <dbReference type="SAM" id="Phobius"/>
    </source>
</evidence>
<evidence type="ECO:0000313" key="2">
    <source>
        <dbReference type="EMBL" id="OXA48598.1"/>
    </source>
</evidence>
<name>A0A226DUA9_FOLCA</name>
<feature type="transmembrane region" description="Helical" evidence="1">
    <location>
        <begin position="192"/>
        <end position="218"/>
    </location>
</feature>
<comment type="caution">
    <text evidence="2">The sequence shown here is derived from an EMBL/GenBank/DDBJ whole genome shotgun (WGS) entry which is preliminary data.</text>
</comment>
<sequence>MFSVIFYAQLKRHLKLSSYWAALPFLFNSRTGMVTMMSSRWAILLHKVELASTLIYTILQCVMTLTSSYPETNKYIAMVFISVYGTGLGLRFSWKMDPVPMEFMNSLMQYERKLLDGIQYKKTLPDKIMTFILPLVLFTGTLLPFACVLVLAKFPCAPPFLGSMLTYCRDVAAEGDYQIPVFARVGILIAEFFMFCHVCIAAAFYITHVLFPGLICVWDYIRIVDSWEIYTISEISKCIQAYRELRIIEILNNLTNRTRVLPACAIGFPAIQFFSFYVCIRLHENIPPAAFIMFPTAYFDCFLFTIVIFTAAARVYTGSESLLKKWERRFPNVQRKSVMRKTFISFPPLKVRMGGNFVEAFTPLVVQDFCVRTTASMLMLSQ</sequence>
<keyword evidence="1" id="KW-0812">Transmembrane</keyword>
<keyword evidence="1" id="KW-0472">Membrane</keyword>
<feature type="transmembrane region" description="Helical" evidence="1">
    <location>
        <begin position="260"/>
        <end position="283"/>
    </location>
</feature>
<gene>
    <name evidence="2" type="ORF">Fcan01_16538</name>
</gene>
<proteinExistence type="predicted"/>
<keyword evidence="1" id="KW-1133">Transmembrane helix</keyword>
<feature type="transmembrane region" description="Helical" evidence="1">
    <location>
        <begin position="50"/>
        <end position="69"/>
    </location>
</feature>
<dbReference type="OrthoDB" id="8297494at2759"/>
<dbReference type="EMBL" id="LNIX01000011">
    <property type="protein sequence ID" value="OXA48598.1"/>
    <property type="molecule type" value="Genomic_DNA"/>
</dbReference>
<organism evidence="2 3">
    <name type="scientific">Folsomia candida</name>
    <name type="common">Springtail</name>
    <dbReference type="NCBI Taxonomy" id="158441"/>
    <lineage>
        <taxon>Eukaryota</taxon>
        <taxon>Metazoa</taxon>
        <taxon>Ecdysozoa</taxon>
        <taxon>Arthropoda</taxon>
        <taxon>Hexapoda</taxon>
        <taxon>Collembola</taxon>
        <taxon>Entomobryomorpha</taxon>
        <taxon>Isotomoidea</taxon>
        <taxon>Isotomidae</taxon>
        <taxon>Proisotominae</taxon>
        <taxon>Folsomia</taxon>
    </lineage>
</organism>
<dbReference type="Proteomes" id="UP000198287">
    <property type="component" value="Unassembled WGS sequence"/>
</dbReference>
<feature type="transmembrane region" description="Helical" evidence="1">
    <location>
        <begin position="289"/>
        <end position="316"/>
    </location>
</feature>
<dbReference type="AlphaFoldDB" id="A0A226DUA9"/>
<protein>
    <submittedName>
        <fullName evidence="2">Uncharacterized protein</fullName>
    </submittedName>
</protein>
<keyword evidence="3" id="KW-1185">Reference proteome</keyword>
<evidence type="ECO:0000313" key="3">
    <source>
        <dbReference type="Proteomes" id="UP000198287"/>
    </source>
</evidence>
<accession>A0A226DUA9</accession>
<reference evidence="2 3" key="1">
    <citation type="submission" date="2015-12" db="EMBL/GenBank/DDBJ databases">
        <title>The genome of Folsomia candida.</title>
        <authorList>
            <person name="Faddeeva A."/>
            <person name="Derks M.F."/>
            <person name="Anvar Y."/>
            <person name="Smit S."/>
            <person name="Van Straalen N."/>
            <person name="Roelofs D."/>
        </authorList>
    </citation>
    <scope>NUCLEOTIDE SEQUENCE [LARGE SCALE GENOMIC DNA]</scope>
    <source>
        <strain evidence="2 3">VU population</strain>
        <tissue evidence="2">Whole body</tissue>
    </source>
</reference>